<reference evidence="4 5" key="1">
    <citation type="submission" date="2019-05" db="EMBL/GenBank/DDBJ databases">
        <title>Emergence of the Ug99 lineage of the wheat stem rust pathogen through somatic hybridization.</title>
        <authorList>
            <person name="Li F."/>
            <person name="Upadhyaya N.M."/>
            <person name="Sperschneider J."/>
            <person name="Matny O."/>
            <person name="Nguyen-Phuc H."/>
            <person name="Mago R."/>
            <person name="Raley C."/>
            <person name="Miller M.E."/>
            <person name="Silverstein K.A.T."/>
            <person name="Henningsen E."/>
            <person name="Hirsch C.D."/>
            <person name="Visser B."/>
            <person name="Pretorius Z.A."/>
            <person name="Steffenson B.J."/>
            <person name="Schwessinger B."/>
            <person name="Dodds P.N."/>
            <person name="Figueroa M."/>
        </authorList>
    </citation>
    <scope>NUCLEOTIDE SEQUENCE [LARGE SCALE GENOMIC DNA]</scope>
    <source>
        <strain evidence="2">21-0</strain>
        <strain evidence="3 5">Ug99</strain>
    </source>
</reference>
<feature type="region of interest" description="Disordered" evidence="1">
    <location>
        <begin position="165"/>
        <end position="190"/>
    </location>
</feature>
<evidence type="ECO:0000256" key="1">
    <source>
        <dbReference type="SAM" id="MobiDB-lite"/>
    </source>
</evidence>
<dbReference type="OrthoDB" id="10646724at2759"/>
<organism evidence="3 5">
    <name type="scientific">Puccinia graminis f. sp. tritici</name>
    <dbReference type="NCBI Taxonomy" id="56615"/>
    <lineage>
        <taxon>Eukaryota</taxon>
        <taxon>Fungi</taxon>
        <taxon>Dikarya</taxon>
        <taxon>Basidiomycota</taxon>
        <taxon>Pucciniomycotina</taxon>
        <taxon>Pucciniomycetes</taxon>
        <taxon>Pucciniales</taxon>
        <taxon>Pucciniaceae</taxon>
        <taxon>Puccinia</taxon>
    </lineage>
</organism>
<feature type="region of interest" description="Disordered" evidence="1">
    <location>
        <begin position="1"/>
        <end position="78"/>
    </location>
</feature>
<evidence type="ECO:0000313" key="4">
    <source>
        <dbReference type="Proteomes" id="UP000324748"/>
    </source>
</evidence>
<comment type="caution">
    <text evidence="3">The sequence shown here is derived from an EMBL/GenBank/DDBJ whole genome shotgun (WGS) entry which is preliminary data.</text>
</comment>
<evidence type="ECO:0000313" key="5">
    <source>
        <dbReference type="Proteomes" id="UP000325313"/>
    </source>
</evidence>
<proteinExistence type="predicted"/>
<keyword evidence="4" id="KW-1185">Reference proteome</keyword>
<evidence type="ECO:0000313" key="3">
    <source>
        <dbReference type="EMBL" id="KAA1124560.1"/>
    </source>
</evidence>
<dbReference type="EMBL" id="VDEP01000203">
    <property type="protein sequence ID" value="KAA1124560.1"/>
    <property type="molecule type" value="Genomic_DNA"/>
</dbReference>
<dbReference type="EMBL" id="VSWC01000029">
    <property type="protein sequence ID" value="KAA1107643.1"/>
    <property type="molecule type" value="Genomic_DNA"/>
</dbReference>
<dbReference type="AlphaFoldDB" id="A0A5B0RFN8"/>
<feature type="compositionally biased region" description="Polar residues" evidence="1">
    <location>
        <begin position="1"/>
        <end position="25"/>
    </location>
</feature>
<sequence length="236" mass="24964">MPHPNSTAQVTQSARNQANDLSSSRPAPPTMDPRREGQIIRPASPFGQPDIPTQTGSGAVPTGRNGTHHPGGIGNHRRPHWLVRITDPESSDGLSTTCDEAGNAVRHGRIVPHEVNPYEGKDLIPAEAGPNIPSSSGNPVGAEVGPNRPNARGTRRGVIITLHPPSHTHSNTPFSEGSVGPHSNPLRGHSPSRLACDAARQPLSKVASLAGRRAASDSICLDLNPYSYGFRSRHIP</sequence>
<protein>
    <submittedName>
        <fullName evidence="3">Uncharacterized protein</fullName>
    </submittedName>
</protein>
<feature type="region of interest" description="Disordered" evidence="1">
    <location>
        <begin position="133"/>
        <end position="152"/>
    </location>
</feature>
<dbReference type="Proteomes" id="UP000325313">
    <property type="component" value="Unassembled WGS sequence"/>
</dbReference>
<accession>A0A5B0RFN8</accession>
<name>A0A5B0RFN8_PUCGR</name>
<gene>
    <name evidence="2" type="ORF">PGT21_020692</name>
    <name evidence="3" type="ORF">PGTUg99_016161</name>
</gene>
<dbReference type="Proteomes" id="UP000324748">
    <property type="component" value="Unassembled WGS sequence"/>
</dbReference>
<evidence type="ECO:0000313" key="2">
    <source>
        <dbReference type="EMBL" id="KAA1107643.1"/>
    </source>
</evidence>